<dbReference type="Proteomes" id="UP000318053">
    <property type="component" value="Unassembled WGS sequence"/>
</dbReference>
<evidence type="ECO:0000313" key="3">
    <source>
        <dbReference type="Proteomes" id="UP000318053"/>
    </source>
</evidence>
<keyword evidence="3" id="KW-1185">Reference proteome</keyword>
<feature type="transmembrane region" description="Helical" evidence="1">
    <location>
        <begin position="365"/>
        <end position="384"/>
    </location>
</feature>
<organism evidence="2 3">
    <name type="scientific">Allorhodopirellula solitaria</name>
    <dbReference type="NCBI Taxonomy" id="2527987"/>
    <lineage>
        <taxon>Bacteria</taxon>
        <taxon>Pseudomonadati</taxon>
        <taxon>Planctomycetota</taxon>
        <taxon>Planctomycetia</taxon>
        <taxon>Pirellulales</taxon>
        <taxon>Pirellulaceae</taxon>
        <taxon>Allorhodopirellula</taxon>
    </lineage>
</organism>
<feature type="transmembrane region" description="Helical" evidence="1">
    <location>
        <begin position="249"/>
        <end position="268"/>
    </location>
</feature>
<keyword evidence="1" id="KW-0472">Membrane</keyword>
<sequence>MTGESEDVEKTAQRPEGACDHGIITRHWKWFAFVAALTVGIRCIGLLARCMWFDESMSWRTVILPWPEMIESVQVNTHAPLFFILFKGWGDVWGESLVVLRGFNVFLAVATLPVIAWFMQCTRAPLWAPSPAQSTHDRAVPEAAVWSPWDAAVIAMLLFAVNPYQIRMASQMRMYPLMAIFSLLSSLLLFRAIERPARMRRWFSFAVVALLMMYTHYFGLFFVAAQFVFLAGWLCKSLLARERPVSIQAIQGVFVAAVSVALGWLAWLPTFLDQRQRVQDDWWTGPLNSWNFINVAVDWMASTRAVGASADIVAMLVAVLTVVILLRLLSVGGVMGYYLAWMILFPVVMVVGYSAMKTNIMVSRYFAPIQVLWLMGLAVSIASIPGSVARDAARDLAIFFSLVAQSTHLYNEDVWQRGGIRDAVACVERELRPDETVIVDSSLIYFPATFYAHDRSRWRMMSDVEGLVFSTGMPVTTEADFANPQEMDSPSSQGLWVVSSQGRVDFDPGDQWTIADQQYFQGSQPFQELVMVTHFQRSM</sequence>
<feature type="transmembrane region" description="Helical" evidence="1">
    <location>
        <begin position="98"/>
        <end position="118"/>
    </location>
</feature>
<protein>
    <recommendedName>
        <fullName evidence="4">Glycosyltransferase RgtA/B/C/D-like domain-containing protein</fullName>
    </recommendedName>
</protein>
<feature type="transmembrane region" description="Helical" evidence="1">
    <location>
        <begin position="335"/>
        <end position="353"/>
    </location>
</feature>
<comment type="caution">
    <text evidence="2">The sequence shown here is derived from an EMBL/GenBank/DDBJ whole genome shotgun (WGS) entry which is preliminary data.</text>
</comment>
<accession>A0A5C5YDG1</accession>
<feature type="transmembrane region" description="Helical" evidence="1">
    <location>
        <begin position="139"/>
        <end position="161"/>
    </location>
</feature>
<evidence type="ECO:0008006" key="4">
    <source>
        <dbReference type="Google" id="ProtNLM"/>
    </source>
</evidence>
<feature type="transmembrane region" description="Helical" evidence="1">
    <location>
        <begin position="202"/>
        <end position="229"/>
    </location>
</feature>
<proteinExistence type="predicted"/>
<dbReference type="RefSeq" id="WP_146390568.1">
    <property type="nucleotide sequence ID" value="NZ_SJPK01000003.1"/>
</dbReference>
<keyword evidence="1" id="KW-1133">Transmembrane helix</keyword>
<keyword evidence="1" id="KW-0812">Transmembrane</keyword>
<feature type="transmembrane region" description="Helical" evidence="1">
    <location>
        <begin position="310"/>
        <end position="329"/>
    </location>
</feature>
<dbReference type="OrthoDB" id="5318634at2"/>
<gene>
    <name evidence="2" type="ORF">CA85_14300</name>
</gene>
<name>A0A5C5YDG1_9BACT</name>
<feature type="transmembrane region" description="Helical" evidence="1">
    <location>
        <begin position="30"/>
        <end position="48"/>
    </location>
</feature>
<dbReference type="AlphaFoldDB" id="A0A5C5YDG1"/>
<dbReference type="EMBL" id="SJPK01000003">
    <property type="protein sequence ID" value="TWT72969.1"/>
    <property type="molecule type" value="Genomic_DNA"/>
</dbReference>
<feature type="transmembrane region" description="Helical" evidence="1">
    <location>
        <begin position="173"/>
        <end position="190"/>
    </location>
</feature>
<reference evidence="2 3" key="1">
    <citation type="submission" date="2019-02" db="EMBL/GenBank/DDBJ databases">
        <title>Deep-cultivation of Planctomycetes and their phenomic and genomic characterization uncovers novel biology.</title>
        <authorList>
            <person name="Wiegand S."/>
            <person name="Jogler M."/>
            <person name="Boedeker C."/>
            <person name="Pinto D."/>
            <person name="Vollmers J."/>
            <person name="Rivas-Marin E."/>
            <person name="Kohn T."/>
            <person name="Peeters S.H."/>
            <person name="Heuer A."/>
            <person name="Rast P."/>
            <person name="Oberbeckmann S."/>
            <person name="Bunk B."/>
            <person name="Jeske O."/>
            <person name="Meyerdierks A."/>
            <person name="Storesund J.E."/>
            <person name="Kallscheuer N."/>
            <person name="Luecker S."/>
            <person name="Lage O.M."/>
            <person name="Pohl T."/>
            <person name="Merkel B.J."/>
            <person name="Hornburger P."/>
            <person name="Mueller R.-W."/>
            <person name="Bruemmer F."/>
            <person name="Labrenz M."/>
            <person name="Spormann A.M."/>
            <person name="Op Den Camp H."/>
            <person name="Overmann J."/>
            <person name="Amann R."/>
            <person name="Jetten M.S.M."/>
            <person name="Mascher T."/>
            <person name="Medema M.H."/>
            <person name="Devos D.P."/>
            <person name="Kaster A.-K."/>
            <person name="Ovreas L."/>
            <person name="Rohde M."/>
            <person name="Galperin M.Y."/>
            <person name="Jogler C."/>
        </authorList>
    </citation>
    <scope>NUCLEOTIDE SEQUENCE [LARGE SCALE GENOMIC DNA]</scope>
    <source>
        <strain evidence="2 3">CA85</strain>
    </source>
</reference>
<evidence type="ECO:0000313" key="2">
    <source>
        <dbReference type="EMBL" id="TWT72969.1"/>
    </source>
</evidence>
<evidence type="ECO:0000256" key="1">
    <source>
        <dbReference type="SAM" id="Phobius"/>
    </source>
</evidence>